<dbReference type="InterPro" id="IPR058929">
    <property type="entry name" value="Ig_halo"/>
</dbReference>
<dbReference type="EMBL" id="JBHSZI010000001">
    <property type="protein sequence ID" value="MFC7057654.1"/>
    <property type="molecule type" value="Genomic_DNA"/>
</dbReference>
<keyword evidence="4" id="KW-1185">Reference proteome</keyword>
<organism evidence="3 4">
    <name type="scientific">Halovenus salina</name>
    <dbReference type="NCBI Taxonomy" id="1510225"/>
    <lineage>
        <taxon>Archaea</taxon>
        <taxon>Methanobacteriati</taxon>
        <taxon>Methanobacteriota</taxon>
        <taxon>Stenosarchaea group</taxon>
        <taxon>Halobacteria</taxon>
        <taxon>Halobacteriales</taxon>
        <taxon>Haloarculaceae</taxon>
        <taxon>Halovenus</taxon>
    </lineage>
</organism>
<sequence length="127" mass="14292">MVREDQYNSGGESDHRSTPGESAVTDRLVARRSEEIHIRNFDLNQAYDLTIEVRDSRGLVFANRYYLTPGKIVSELGQLPAGEYEVQVELDGRRQQTTLCEIDETPERTALIEVGNGTVSATEGLYR</sequence>
<comment type="caution">
    <text evidence="3">The sequence shown here is derived from an EMBL/GenBank/DDBJ whole genome shotgun (WGS) entry which is preliminary data.</text>
</comment>
<dbReference type="Proteomes" id="UP001596445">
    <property type="component" value="Unassembled WGS sequence"/>
</dbReference>
<feature type="compositionally biased region" description="Basic and acidic residues" evidence="1">
    <location>
        <begin position="1"/>
        <end position="18"/>
    </location>
</feature>
<proteinExistence type="predicted"/>
<evidence type="ECO:0000313" key="3">
    <source>
        <dbReference type="EMBL" id="MFC7057654.1"/>
    </source>
</evidence>
<accession>A0ABD5W228</accession>
<dbReference type="Pfam" id="PF25942">
    <property type="entry name" value="Ig_halo"/>
    <property type="match status" value="1"/>
</dbReference>
<reference evidence="3 4" key="1">
    <citation type="journal article" date="2019" name="Int. J. Syst. Evol. Microbiol.">
        <title>The Global Catalogue of Microorganisms (GCM) 10K type strain sequencing project: providing services to taxonomists for standard genome sequencing and annotation.</title>
        <authorList>
            <consortium name="The Broad Institute Genomics Platform"/>
            <consortium name="The Broad Institute Genome Sequencing Center for Infectious Disease"/>
            <person name="Wu L."/>
            <person name="Ma J."/>
        </authorList>
    </citation>
    <scope>NUCLEOTIDE SEQUENCE [LARGE SCALE GENOMIC DNA]</scope>
    <source>
        <strain evidence="3 4">JCM 30072</strain>
    </source>
</reference>
<feature type="region of interest" description="Disordered" evidence="1">
    <location>
        <begin position="1"/>
        <end position="24"/>
    </location>
</feature>
<evidence type="ECO:0000259" key="2">
    <source>
        <dbReference type="Pfam" id="PF25942"/>
    </source>
</evidence>
<protein>
    <recommendedName>
        <fullName evidence="2">Ig-like domain-containing protein</fullName>
    </recommendedName>
</protein>
<dbReference type="AlphaFoldDB" id="A0ABD5W228"/>
<name>A0ABD5W228_9EURY</name>
<evidence type="ECO:0000256" key="1">
    <source>
        <dbReference type="SAM" id="MobiDB-lite"/>
    </source>
</evidence>
<gene>
    <name evidence="3" type="ORF">ACFQQG_05045</name>
</gene>
<evidence type="ECO:0000313" key="4">
    <source>
        <dbReference type="Proteomes" id="UP001596445"/>
    </source>
</evidence>
<feature type="domain" description="Ig-like" evidence="2">
    <location>
        <begin position="46"/>
        <end position="124"/>
    </location>
</feature>
<dbReference type="RefSeq" id="WP_382184430.1">
    <property type="nucleotide sequence ID" value="NZ_JBHSZI010000001.1"/>
</dbReference>